<dbReference type="EMBL" id="LXQA010021200">
    <property type="protein sequence ID" value="MCH91804.1"/>
    <property type="molecule type" value="Genomic_DNA"/>
</dbReference>
<sequence>MVQDAKSDRVKQLLKATEKYLQKLGSKLQEAKAAAGRLGHDVDDAGSTSFLENSETTLHYMESNEKYYKMAHSVKESIAEQPSILHGGKLRDVTYGSAGEFCPSHFTFVCSFS</sequence>
<accession>A0A392MZX4</accession>
<keyword evidence="1" id="KW-0378">Hydrolase</keyword>
<comment type="caution">
    <text evidence="1">The sequence shown here is derived from an EMBL/GenBank/DDBJ whole genome shotgun (WGS) entry which is preliminary data.</text>
</comment>
<gene>
    <name evidence="1" type="ORF">A2U01_0012734</name>
</gene>
<keyword evidence="2" id="KW-1185">Reference proteome</keyword>
<dbReference type="GO" id="GO:0004386">
    <property type="term" value="F:helicase activity"/>
    <property type="evidence" value="ECO:0007669"/>
    <property type="project" value="UniProtKB-KW"/>
</dbReference>
<name>A0A392MZX4_9FABA</name>
<evidence type="ECO:0000313" key="1">
    <source>
        <dbReference type="EMBL" id="MCH91804.1"/>
    </source>
</evidence>
<protein>
    <submittedName>
        <fullName evidence="1">Helicase swr1</fullName>
    </submittedName>
</protein>
<keyword evidence="1" id="KW-0547">Nucleotide-binding</keyword>
<keyword evidence="1" id="KW-0067">ATP-binding</keyword>
<dbReference type="Proteomes" id="UP000265520">
    <property type="component" value="Unassembled WGS sequence"/>
</dbReference>
<organism evidence="1 2">
    <name type="scientific">Trifolium medium</name>
    <dbReference type="NCBI Taxonomy" id="97028"/>
    <lineage>
        <taxon>Eukaryota</taxon>
        <taxon>Viridiplantae</taxon>
        <taxon>Streptophyta</taxon>
        <taxon>Embryophyta</taxon>
        <taxon>Tracheophyta</taxon>
        <taxon>Spermatophyta</taxon>
        <taxon>Magnoliopsida</taxon>
        <taxon>eudicotyledons</taxon>
        <taxon>Gunneridae</taxon>
        <taxon>Pentapetalae</taxon>
        <taxon>rosids</taxon>
        <taxon>fabids</taxon>
        <taxon>Fabales</taxon>
        <taxon>Fabaceae</taxon>
        <taxon>Papilionoideae</taxon>
        <taxon>50 kb inversion clade</taxon>
        <taxon>NPAAA clade</taxon>
        <taxon>Hologalegina</taxon>
        <taxon>IRL clade</taxon>
        <taxon>Trifolieae</taxon>
        <taxon>Trifolium</taxon>
    </lineage>
</organism>
<reference evidence="1 2" key="1">
    <citation type="journal article" date="2018" name="Front. Plant Sci.">
        <title>Red Clover (Trifolium pratense) and Zigzag Clover (T. medium) - A Picture of Genomic Similarities and Differences.</title>
        <authorList>
            <person name="Dluhosova J."/>
            <person name="Istvanek J."/>
            <person name="Nedelnik J."/>
            <person name="Repkova J."/>
        </authorList>
    </citation>
    <scope>NUCLEOTIDE SEQUENCE [LARGE SCALE GENOMIC DNA]</scope>
    <source>
        <strain evidence="2">cv. 10/8</strain>
        <tissue evidence="1">Leaf</tissue>
    </source>
</reference>
<evidence type="ECO:0000313" key="2">
    <source>
        <dbReference type="Proteomes" id="UP000265520"/>
    </source>
</evidence>
<dbReference type="AlphaFoldDB" id="A0A392MZX4"/>
<proteinExistence type="predicted"/>
<keyword evidence="1" id="KW-0347">Helicase</keyword>